<protein>
    <submittedName>
        <fullName evidence="3">Uncharacterized protein</fullName>
    </submittedName>
</protein>
<evidence type="ECO:0000313" key="3">
    <source>
        <dbReference type="EMBL" id="KAG0459032.1"/>
    </source>
</evidence>
<proteinExistence type="predicted"/>
<dbReference type="InterPro" id="IPR044685">
    <property type="entry name" value="CPD1-like"/>
</dbReference>
<gene>
    <name evidence="3" type="ORF">HPP92_022160</name>
</gene>
<dbReference type="PANTHER" id="PTHR33925">
    <property type="entry name" value="PLASTID DIVISION PROTEIN CDP1, CHLOROPLASTIC-RELATED"/>
    <property type="match status" value="1"/>
</dbReference>
<reference evidence="3 4" key="1">
    <citation type="journal article" date="2020" name="Nat. Food">
        <title>A phased Vanilla planifolia genome enables genetic improvement of flavour and production.</title>
        <authorList>
            <person name="Hasing T."/>
            <person name="Tang H."/>
            <person name="Brym M."/>
            <person name="Khazi F."/>
            <person name="Huang T."/>
            <person name="Chambers A.H."/>
        </authorList>
    </citation>
    <scope>NUCLEOTIDE SEQUENCE [LARGE SCALE GENOMIC DNA]</scope>
    <source>
        <tissue evidence="3">Leaf</tissue>
    </source>
</reference>
<dbReference type="Pfam" id="PF23468">
    <property type="entry name" value="ARC6"/>
    <property type="match status" value="1"/>
</dbReference>
<comment type="caution">
    <text evidence="3">The sequence shown here is derived from an EMBL/GenBank/DDBJ whole genome shotgun (WGS) entry which is preliminary data.</text>
</comment>
<dbReference type="InterPro" id="IPR057137">
    <property type="entry name" value="CDP1-like_a_solenoid_2"/>
</dbReference>
<dbReference type="PANTHER" id="PTHR33925:SF1">
    <property type="entry name" value="PROTEIN ACCUMULATION AND REPLICATION OF CHLOROPLASTS 6, CHLOROPLASTIC"/>
    <property type="match status" value="1"/>
</dbReference>
<dbReference type="GO" id="GO:0009706">
    <property type="term" value="C:chloroplast inner membrane"/>
    <property type="evidence" value="ECO:0007669"/>
    <property type="project" value="TreeGrafter"/>
</dbReference>
<dbReference type="GO" id="GO:0010020">
    <property type="term" value="P:chloroplast fission"/>
    <property type="evidence" value="ECO:0007669"/>
    <property type="project" value="TreeGrafter"/>
</dbReference>
<sequence length="418" mass="46264">MECVARASLVHLCSQGPPSPRRSRFSLSPQISNFTPFGKPKEQLYSPAGATSRASRWAERLLADFNFYPTITDSRSPGDTAPSNLLLVSTSDDRTLPLPIDFYQVLGAETHFLLDGIRRAYEARVSKPPLDGFSQEALIGRRQILQAAFDTLSNPTTREDYNCRLLEDADSTLIFQVPWDKVPGALCVLQEAGEPEMVLQVGRSLLLEQLPKTFKQDVVLAMALAYVDLSRNAMALSPSDYVGCCEVLERALKLLQEEGASNLARELQLQIDETLEDLAPRCTLELLALPLDEDHRMKRREGLRSARNVLWTVGKGGASVIGGGFTREDFMNEAFLRMTASEQIDMFAATPSNIPAESFEVYGVALALVADAVMLKRPHLISNADNLFQQLQQTKVTSLGSISEYTSKADREIDFALE</sequence>
<dbReference type="InterPro" id="IPR058032">
    <property type="entry name" value="CDP1-like_a_solenoid_1"/>
</dbReference>
<dbReference type="AlphaFoldDB" id="A0A835PWW9"/>
<dbReference type="InterPro" id="IPR036869">
    <property type="entry name" value="J_dom_sf"/>
</dbReference>
<name>A0A835PWW9_VANPL</name>
<evidence type="ECO:0000259" key="1">
    <source>
        <dbReference type="Pfam" id="PF23468"/>
    </source>
</evidence>
<feature type="domain" description="Plastid division protein CDP1-like 2nd alpha solenoid" evidence="1">
    <location>
        <begin position="337"/>
        <end position="418"/>
    </location>
</feature>
<dbReference type="OrthoDB" id="512200at2759"/>
<evidence type="ECO:0000313" key="4">
    <source>
        <dbReference type="Proteomes" id="UP000639772"/>
    </source>
</evidence>
<dbReference type="Pfam" id="PF25515">
    <property type="entry name" value="Arm_PDR"/>
    <property type="match status" value="1"/>
</dbReference>
<feature type="domain" description="Plastid division protein CDP1-like 1st alpha solenoid" evidence="2">
    <location>
        <begin position="176"/>
        <end position="316"/>
    </location>
</feature>
<evidence type="ECO:0000259" key="2">
    <source>
        <dbReference type="Pfam" id="PF25515"/>
    </source>
</evidence>
<dbReference type="Proteomes" id="UP000639772">
    <property type="component" value="Chromosome 12"/>
</dbReference>
<accession>A0A835PWW9</accession>
<dbReference type="EMBL" id="JADCNM010000012">
    <property type="protein sequence ID" value="KAG0459032.1"/>
    <property type="molecule type" value="Genomic_DNA"/>
</dbReference>
<dbReference type="SUPFAM" id="SSF46565">
    <property type="entry name" value="Chaperone J-domain"/>
    <property type="match status" value="1"/>
</dbReference>
<organism evidence="3 4">
    <name type="scientific">Vanilla planifolia</name>
    <name type="common">Vanilla</name>
    <dbReference type="NCBI Taxonomy" id="51239"/>
    <lineage>
        <taxon>Eukaryota</taxon>
        <taxon>Viridiplantae</taxon>
        <taxon>Streptophyta</taxon>
        <taxon>Embryophyta</taxon>
        <taxon>Tracheophyta</taxon>
        <taxon>Spermatophyta</taxon>
        <taxon>Magnoliopsida</taxon>
        <taxon>Liliopsida</taxon>
        <taxon>Asparagales</taxon>
        <taxon>Orchidaceae</taxon>
        <taxon>Vanilloideae</taxon>
        <taxon>Vanilleae</taxon>
        <taxon>Vanilla</taxon>
    </lineage>
</organism>